<name>A0A7S1ZTP4_9STRA</name>
<gene>
    <name evidence="7" type="ORF">DBRI1063_LOCUS20585</name>
</gene>
<dbReference type="Gene3D" id="3.30.160.40">
    <property type="entry name" value="Porphobilinogen deaminase, C-terminal domain"/>
    <property type="match status" value="1"/>
</dbReference>
<dbReference type="PANTHER" id="PTHR11557">
    <property type="entry name" value="PORPHOBILINOGEN DEAMINASE"/>
    <property type="match status" value="1"/>
</dbReference>
<dbReference type="SUPFAM" id="SSF54782">
    <property type="entry name" value="Porphobilinogen deaminase (hydroxymethylbilane synthase), C-terminal domain"/>
    <property type="match status" value="1"/>
</dbReference>
<dbReference type="EC" id="2.5.1.61" evidence="2"/>
<dbReference type="InterPro" id="IPR022417">
    <property type="entry name" value="Porphobilin_deaminase_N"/>
</dbReference>
<dbReference type="Gene3D" id="3.40.190.10">
    <property type="entry name" value="Periplasmic binding protein-like II"/>
    <property type="match status" value="2"/>
</dbReference>
<dbReference type="InterPro" id="IPR036803">
    <property type="entry name" value="Porphobilinogen_deaminase_C_sf"/>
</dbReference>
<feature type="signal peptide" evidence="5">
    <location>
        <begin position="1"/>
        <end position="24"/>
    </location>
</feature>
<evidence type="ECO:0000256" key="2">
    <source>
        <dbReference type="ARBA" id="ARBA00012655"/>
    </source>
</evidence>
<organism evidence="7">
    <name type="scientific">Ditylum brightwellii</name>
    <dbReference type="NCBI Taxonomy" id="49249"/>
    <lineage>
        <taxon>Eukaryota</taxon>
        <taxon>Sar</taxon>
        <taxon>Stramenopiles</taxon>
        <taxon>Ochrophyta</taxon>
        <taxon>Bacillariophyta</taxon>
        <taxon>Mediophyceae</taxon>
        <taxon>Lithodesmiophycidae</taxon>
        <taxon>Lithodesmiales</taxon>
        <taxon>Lithodesmiaceae</taxon>
        <taxon>Ditylum</taxon>
    </lineage>
</organism>
<keyword evidence="3" id="KW-0808">Transferase</keyword>
<dbReference type="EMBL" id="HBGN01031881">
    <property type="protein sequence ID" value="CAD9348756.1"/>
    <property type="molecule type" value="Transcribed_RNA"/>
</dbReference>
<keyword evidence="5" id="KW-0732">Signal</keyword>
<proteinExistence type="inferred from homology"/>
<protein>
    <recommendedName>
        <fullName evidence="2">hydroxymethylbilane synthase</fullName>
        <ecNumber evidence="2">2.5.1.61</ecNumber>
    </recommendedName>
</protein>
<reference evidence="7" key="1">
    <citation type="submission" date="2021-01" db="EMBL/GenBank/DDBJ databases">
        <authorList>
            <person name="Corre E."/>
            <person name="Pelletier E."/>
            <person name="Niang G."/>
            <person name="Scheremetjew M."/>
            <person name="Finn R."/>
            <person name="Kale V."/>
            <person name="Holt S."/>
            <person name="Cochrane G."/>
            <person name="Meng A."/>
            <person name="Brown T."/>
            <person name="Cohen L."/>
        </authorList>
    </citation>
    <scope>NUCLEOTIDE SEQUENCE</scope>
    <source>
        <strain evidence="7">Pop2</strain>
    </source>
</reference>
<evidence type="ECO:0000256" key="3">
    <source>
        <dbReference type="ARBA" id="ARBA00022679"/>
    </source>
</evidence>
<dbReference type="SUPFAM" id="SSF53850">
    <property type="entry name" value="Periplasmic binding protein-like II"/>
    <property type="match status" value="1"/>
</dbReference>
<dbReference type="PANTHER" id="PTHR11557:SF0">
    <property type="entry name" value="PORPHOBILINOGEN DEAMINASE"/>
    <property type="match status" value="1"/>
</dbReference>
<evidence type="ECO:0000259" key="6">
    <source>
        <dbReference type="Pfam" id="PF01379"/>
    </source>
</evidence>
<dbReference type="GO" id="GO:0005737">
    <property type="term" value="C:cytoplasm"/>
    <property type="evidence" value="ECO:0007669"/>
    <property type="project" value="TreeGrafter"/>
</dbReference>
<keyword evidence="4" id="KW-0627">Porphyrin biosynthesis</keyword>
<accession>A0A7S1ZTP4</accession>
<feature type="domain" description="Porphobilinogen deaminase N-terminal" evidence="6">
    <location>
        <begin position="29"/>
        <end position="254"/>
    </location>
</feature>
<sequence length="359" mass="38451">MTVKPLLGEFFCILLLLHVWNAHALSQTIRIGSRPSSLALVQAESVAAALRLATGTSTEIIHIASSGEVRGHASQDVPLPLSPPNFVGTIDDAVRSGAVDVGVHSLKDIPPQSRWAAFGHLTIGCHLPRADPSDVLLGGFQSIYDLPEKARVGSASMRRQAQLLHLRSDIECINLRGNVHARIDALKAGEVDALILARAGLDRLGVDIGLDTKKKKCDGKEIIAGTILSSQIMLPGCCQGIVAVVCRSNDKETRSLLQVIDDRDARIAAEAERAVLNAVDGSSPWEGRPPTAAFMSRMLEGGESEGGWKLDALLARPDGSKIVRESVMYSSKCEPGEAQEMGRELGDQLLKMAGSRFFT</sequence>
<evidence type="ECO:0000256" key="5">
    <source>
        <dbReference type="SAM" id="SignalP"/>
    </source>
</evidence>
<dbReference type="PIRSF" id="PIRSF001438">
    <property type="entry name" value="4pyrrol_synth_OHMeBilane_synth"/>
    <property type="match status" value="1"/>
</dbReference>
<dbReference type="AlphaFoldDB" id="A0A7S1ZTP4"/>
<evidence type="ECO:0000256" key="4">
    <source>
        <dbReference type="ARBA" id="ARBA00023244"/>
    </source>
</evidence>
<dbReference type="GO" id="GO:0006783">
    <property type="term" value="P:heme biosynthetic process"/>
    <property type="evidence" value="ECO:0007669"/>
    <property type="project" value="TreeGrafter"/>
</dbReference>
<feature type="chain" id="PRO_5030572881" description="hydroxymethylbilane synthase" evidence="5">
    <location>
        <begin position="25"/>
        <end position="359"/>
    </location>
</feature>
<dbReference type="InterPro" id="IPR000860">
    <property type="entry name" value="HemC"/>
</dbReference>
<evidence type="ECO:0000313" key="7">
    <source>
        <dbReference type="EMBL" id="CAD9348756.1"/>
    </source>
</evidence>
<dbReference type="GO" id="GO:0004418">
    <property type="term" value="F:hydroxymethylbilane synthase activity"/>
    <property type="evidence" value="ECO:0007669"/>
    <property type="project" value="UniProtKB-EC"/>
</dbReference>
<dbReference type="NCBIfam" id="TIGR00212">
    <property type="entry name" value="hemC"/>
    <property type="match status" value="1"/>
</dbReference>
<comment type="similarity">
    <text evidence="1">Belongs to the HMBS family.</text>
</comment>
<dbReference type="Pfam" id="PF01379">
    <property type="entry name" value="Porphobil_deam"/>
    <property type="match status" value="1"/>
</dbReference>
<dbReference type="PRINTS" id="PR00151">
    <property type="entry name" value="PORPHBDMNASE"/>
</dbReference>
<evidence type="ECO:0000256" key="1">
    <source>
        <dbReference type="ARBA" id="ARBA00005638"/>
    </source>
</evidence>